<keyword evidence="5 6" id="KW-0349">Heme</keyword>
<dbReference type="GO" id="GO:0020037">
    <property type="term" value="F:heme binding"/>
    <property type="evidence" value="ECO:0007669"/>
    <property type="project" value="InterPro"/>
</dbReference>
<dbReference type="InterPro" id="IPR002401">
    <property type="entry name" value="Cyt_P450_E_grp-I"/>
</dbReference>
<dbReference type="SUPFAM" id="SSF48264">
    <property type="entry name" value="Cytochrome P450"/>
    <property type="match status" value="1"/>
</dbReference>
<evidence type="ECO:0000256" key="2">
    <source>
        <dbReference type="ARBA" id="ARBA00022723"/>
    </source>
</evidence>
<evidence type="ECO:0000256" key="3">
    <source>
        <dbReference type="ARBA" id="ARBA00023002"/>
    </source>
</evidence>
<evidence type="ECO:0000256" key="4">
    <source>
        <dbReference type="ARBA" id="ARBA00023004"/>
    </source>
</evidence>
<feature type="transmembrane region" description="Helical" evidence="7">
    <location>
        <begin position="21"/>
        <end position="44"/>
    </location>
</feature>
<keyword evidence="4 5" id="KW-0408">Iron</keyword>
<keyword evidence="6" id="KW-0503">Monooxygenase</keyword>
<feature type="binding site" description="axial binding residue" evidence="5">
    <location>
        <position position="456"/>
    </location>
    <ligand>
        <name>heme</name>
        <dbReference type="ChEBI" id="CHEBI:30413"/>
    </ligand>
    <ligandPart>
        <name>Fe</name>
        <dbReference type="ChEBI" id="CHEBI:18248"/>
    </ligandPart>
</feature>
<dbReference type="GO" id="GO:0016705">
    <property type="term" value="F:oxidoreductase activity, acting on paired donors, with incorporation or reduction of molecular oxygen"/>
    <property type="evidence" value="ECO:0007669"/>
    <property type="project" value="InterPro"/>
</dbReference>
<dbReference type="Proteomes" id="UP000030678">
    <property type="component" value="Unassembled WGS sequence"/>
</dbReference>
<comment type="similarity">
    <text evidence="1 6">Belongs to the cytochrome P450 family.</text>
</comment>
<dbReference type="Gene3D" id="1.10.630.10">
    <property type="entry name" value="Cytochrome P450"/>
    <property type="match status" value="1"/>
</dbReference>
<dbReference type="InterPro" id="IPR017972">
    <property type="entry name" value="Cyt_P450_CS"/>
</dbReference>
<dbReference type="VEuPathDB" id="FungiDB:G647_03219"/>
<evidence type="ECO:0000256" key="1">
    <source>
        <dbReference type="ARBA" id="ARBA00010617"/>
    </source>
</evidence>
<keyword evidence="7" id="KW-0812">Transmembrane</keyword>
<dbReference type="PANTHER" id="PTHR46300:SF12">
    <property type="entry name" value="P450, PUTATIVE (EUROFUNG)-RELATED"/>
    <property type="match status" value="1"/>
</dbReference>
<dbReference type="HOGENOM" id="CLU_001570_2_1_1"/>
<organism evidence="8 9">
    <name type="scientific">Cladophialophora carrionii CBS 160.54</name>
    <dbReference type="NCBI Taxonomy" id="1279043"/>
    <lineage>
        <taxon>Eukaryota</taxon>
        <taxon>Fungi</taxon>
        <taxon>Dikarya</taxon>
        <taxon>Ascomycota</taxon>
        <taxon>Pezizomycotina</taxon>
        <taxon>Eurotiomycetes</taxon>
        <taxon>Chaetothyriomycetidae</taxon>
        <taxon>Chaetothyriales</taxon>
        <taxon>Herpotrichiellaceae</taxon>
        <taxon>Cladophialophora</taxon>
    </lineage>
</organism>
<sequence>MDSLLVQLIERSEALAKNRGIFRLILLGGFGLCVVAIVGLYQLLKPIDKRRSPTGKRWKLPPGPRGWPVVGDLFLYAKGEEGAREIARYGEMTTTHLGSKLWVVLNSNRLATEIYARKGAVTNGRPHYPIVSDLISQAKRSVLLPTAEWSERRRVMHQLLSGTAMTRYMGYQDEESRALLNHYLDQPALWYRHNYCYANSVIHRITFGERPDEKDDKIRDVTQAQFQFLMNAPPLNFWDCFPGLSRLPTFLQFWRKRYEEIGQFTYNAYHAYWNPIKEKIQAGQAPPSFAKDVILGEGKFSGSDTDKMFLAMQITEAGSDTTRLAINIFILAAVTHQDKFLKARAELDAVCGSNAQRLPSFGDEGSAPYVHACIKEIFRWRRIFIWTPEHELTQDLEFEGYFFPKGTNFVINHTNITTNPDLVESPEKFMPERWLDGNEQDILNGIWQFGAGRRVCVGYKLAQNSLFINLARLIYCFDFKAREPFDDKDINHFTLSEPFPVVPTVRSPAFAELIRQAAVRSNDD</sequence>
<evidence type="ECO:0000313" key="9">
    <source>
        <dbReference type="Proteomes" id="UP000030678"/>
    </source>
</evidence>
<dbReference type="InterPro" id="IPR050364">
    <property type="entry name" value="Cytochrome_P450_fung"/>
</dbReference>
<evidence type="ECO:0000256" key="7">
    <source>
        <dbReference type="SAM" id="Phobius"/>
    </source>
</evidence>
<keyword evidence="2 5" id="KW-0479">Metal-binding</keyword>
<reference evidence="8 9" key="1">
    <citation type="submission" date="2013-03" db="EMBL/GenBank/DDBJ databases">
        <title>The Genome Sequence of Cladophialophora carrionii CBS 160.54.</title>
        <authorList>
            <consortium name="The Broad Institute Genomics Platform"/>
            <person name="Cuomo C."/>
            <person name="de Hoog S."/>
            <person name="Gorbushina A."/>
            <person name="Walker B."/>
            <person name="Young S.K."/>
            <person name="Zeng Q."/>
            <person name="Gargeya S."/>
            <person name="Fitzgerald M."/>
            <person name="Haas B."/>
            <person name="Abouelleil A."/>
            <person name="Allen A.W."/>
            <person name="Alvarado L."/>
            <person name="Arachchi H.M."/>
            <person name="Berlin A.M."/>
            <person name="Chapman S.B."/>
            <person name="Gainer-Dewar J."/>
            <person name="Goldberg J."/>
            <person name="Griggs A."/>
            <person name="Gujja S."/>
            <person name="Hansen M."/>
            <person name="Howarth C."/>
            <person name="Imamovic A."/>
            <person name="Ireland A."/>
            <person name="Larimer J."/>
            <person name="McCowan C."/>
            <person name="Murphy C."/>
            <person name="Pearson M."/>
            <person name="Poon T.W."/>
            <person name="Priest M."/>
            <person name="Roberts A."/>
            <person name="Saif S."/>
            <person name="Shea T."/>
            <person name="Sisk P."/>
            <person name="Sykes S."/>
            <person name="Wortman J."/>
            <person name="Nusbaum C."/>
            <person name="Birren B."/>
        </authorList>
    </citation>
    <scope>NUCLEOTIDE SEQUENCE [LARGE SCALE GENOMIC DNA]</scope>
    <source>
        <strain evidence="8 9">CBS 160.54</strain>
    </source>
</reference>
<evidence type="ECO:0000256" key="6">
    <source>
        <dbReference type="RuleBase" id="RU000461"/>
    </source>
</evidence>
<keyword evidence="3 6" id="KW-0560">Oxidoreductase</keyword>
<keyword evidence="7" id="KW-1133">Transmembrane helix</keyword>
<keyword evidence="7" id="KW-0472">Membrane</keyword>
<dbReference type="InterPro" id="IPR001128">
    <property type="entry name" value="Cyt_P450"/>
</dbReference>
<evidence type="ECO:0008006" key="10">
    <source>
        <dbReference type="Google" id="ProtNLM"/>
    </source>
</evidence>
<accession>V9DKI0</accession>
<proteinExistence type="inferred from homology"/>
<name>V9DKI0_9EURO</name>
<protein>
    <recommendedName>
        <fullName evidence="10">Cytochrome P450</fullName>
    </recommendedName>
</protein>
<dbReference type="GO" id="GO:0004497">
    <property type="term" value="F:monooxygenase activity"/>
    <property type="evidence" value="ECO:0007669"/>
    <property type="project" value="UniProtKB-KW"/>
</dbReference>
<dbReference type="EMBL" id="KB822703">
    <property type="protein sequence ID" value="ETI26442.1"/>
    <property type="molecule type" value="Genomic_DNA"/>
</dbReference>
<comment type="cofactor">
    <cofactor evidence="5">
        <name>heme</name>
        <dbReference type="ChEBI" id="CHEBI:30413"/>
    </cofactor>
</comment>
<dbReference type="PANTHER" id="PTHR46300">
    <property type="entry name" value="P450, PUTATIVE (EUROFUNG)-RELATED-RELATED"/>
    <property type="match status" value="1"/>
</dbReference>
<dbReference type="Pfam" id="PF00067">
    <property type="entry name" value="p450"/>
    <property type="match status" value="1"/>
</dbReference>
<dbReference type="RefSeq" id="XP_008725787.1">
    <property type="nucleotide sequence ID" value="XM_008727565.1"/>
</dbReference>
<dbReference type="OrthoDB" id="1103324at2759"/>
<dbReference type="AlphaFoldDB" id="V9DKI0"/>
<dbReference type="GO" id="GO:0005506">
    <property type="term" value="F:iron ion binding"/>
    <property type="evidence" value="ECO:0007669"/>
    <property type="project" value="InterPro"/>
</dbReference>
<dbReference type="CDD" id="cd11065">
    <property type="entry name" value="CYP64-like"/>
    <property type="match status" value="1"/>
</dbReference>
<dbReference type="GeneID" id="19981712"/>
<evidence type="ECO:0000256" key="5">
    <source>
        <dbReference type="PIRSR" id="PIRSR602401-1"/>
    </source>
</evidence>
<dbReference type="PROSITE" id="PS00086">
    <property type="entry name" value="CYTOCHROME_P450"/>
    <property type="match status" value="1"/>
</dbReference>
<dbReference type="PRINTS" id="PR00463">
    <property type="entry name" value="EP450I"/>
</dbReference>
<evidence type="ECO:0000313" key="8">
    <source>
        <dbReference type="EMBL" id="ETI26442.1"/>
    </source>
</evidence>
<dbReference type="PRINTS" id="PR00385">
    <property type="entry name" value="P450"/>
</dbReference>
<dbReference type="InterPro" id="IPR036396">
    <property type="entry name" value="Cyt_P450_sf"/>
</dbReference>
<gene>
    <name evidence="8" type="ORF">G647_03219</name>
</gene>